<organism evidence="2 3">
    <name type="scientific">Corallincola holothuriorum</name>
    <dbReference type="NCBI Taxonomy" id="2282215"/>
    <lineage>
        <taxon>Bacteria</taxon>
        <taxon>Pseudomonadati</taxon>
        <taxon>Pseudomonadota</taxon>
        <taxon>Gammaproteobacteria</taxon>
        <taxon>Alteromonadales</taxon>
        <taxon>Psychromonadaceae</taxon>
        <taxon>Corallincola</taxon>
    </lineage>
</organism>
<keyword evidence="1" id="KW-0732">Signal</keyword>
<dbReference type="Gene3D" id="1.10.1370.10">
    <property type="entry name" value="Neurolysin, domain 3"/>
    <property type="match status" value="1"/>
</dbReference>
<sequence>MSLRRLFPLSCPAPSLWALLLCFVWSCLSTSASSAQRPALAAEWQSADLLRQRCSQAVDLMMNGPRFTADHGADAGRKLGIWMAPFFDLLAQVEQLQRTHPDPHWRETAGYCRLSINLAITEWHNGNSDHWFAPFLQSKQESPAASWQQHQWRKEYPGLWQKNYPAATKEEINAARLSFKSALQQDLPITLPKKCLEKTPLRAQQLSEQLAITVDFSDPSRYLSFMRSAYRSECRAFVYRAYQQRGGKAARKQLNRLLAARLSLATQMGYASWSHYRQRDALLERKQVRDFLTTLERALTVEVSTKTKQQFKPWDHWRHQAIAAKESPTKEITPSGTIFNKRLLYWSEALGIRGKKVNLPIWQSHMAVWQLTDEEGLIFGEIYLDLSSPDPGLATSRLRYPVAGFQSGAMLISTNRSQPVTTSKVDSSILKAIYGILFHPTHPDFSSSPYPDLEGFEERLLNQITKPNSFTAPPPVKLLKRVLIAKLAYVYHQHNLSMTDLTSLNMRLLGDNRHLVDAPLASLPYAMLTLATADSLSYRALWQYALAKRIANRYQRGEITISDIMLALHQLRGATAQQSLIDLAALDQIDDPLASGLAKSLLRH</sequence>
<dbReference type="InterPro" id="IPR045090">
    <property type="entry name" value="Pept_M3A_M3B"/>
</dbReference>
<reference evidence="2 3" key="1">
    <citation type="submission" date="2018-07" db="EMBL/GenBank/DDBJ databases">
        <title>Corallincola holothuriorum sp. nov., a new facultative anaerobe isolated from sea cucumber Apostichopus japonicus.</title>
        <authorList>
            <person name="Xia H."/>
        </authorList>
    </citation>
    <scope>NUCLEOTIDE SEQUENCE [LARGE SCALE GENOMIC DNA]</scope>
    <source>
        <strain evidence="2 3">C4</strain>
    </source>
</reference>
<dbReference type="GO" id="GO:0006518">
    <property type="term" value="P:peptide metabolic process"/>
    <property type="evidence" value="ECO:0007669"/>
    <property type="project" value="TreeGrafter"/>
</dbReference>
<evidence type="ECO:0000256" key="1">
    <source>
        <dbReference type="SAM" id="SignalP"/>
    </source>
</evidence>
<dbReference type="InterPro" id="IPR024077">
    <property type="entry name" value="Neurolysin/TOP_dom2"/>
</dbReference>
<dbReference type="GO" id="GO:0004222">
    <property type="term" value="F:metalloendopeptidase activity"/>
    <property type="evidence" value="ECO:0007669"/>
    <property type="project" value="InterPro"/>
</dbReference>
<dbReference type="PANTHER" id="PTHR11804">
    <property type="entry name" value="PROTEASE M3 THIMET OLIGOPEPTIDASE-RELATED"/>
    <property type="match status" value="1"/>
</dbReference>
<evidence type="ECO:0000313" key="3">
    <source>
        <dbReference type="Proteomes" id="UP000252558"/>
    </source>
</evidence>
<keyword evidence="3" id="KW-1185">Reference proteome</keyword>
<proteinExistence type="predicted"/>
<feature type="signal peptide" evidence="1">
    <location>
        <begin position="1"/>
        <end position="34"/>
    </location>
</feature>
<dbReference type="PANTHER" id="PTHR11804:SF84">
    <property type="entry name" value="SACCHAROLYSIN"/>
    <property type="match status" value="1"/>
</dbReference>
<protein>
    <submittedName>
        <fullName evidence="2">Uncharacterized protein</fullName>
    </submittedName>
</protein>
<dbReference type="SUPFAM" id="SSF55486">
    <property type="entry name" value="Metalloproteases ('zincins'), catalytic domain"/>
    <property type="match status" value="1"/>
</dbReference>
<dbReference type="Proteomes" id="UP000252558">
    <property type="component" value="Unassembled WGS sequence"/>
</dbReference>
<gene>
    <name evidence="2" type="ORF">DU002_10940</name>
</gene>
<dbReference type="AlphaFoldDB" id="A0A368NGY0"/>
<accession>A0A368NGY0</accession>
<dbReference type="GO" id="GO:0006508">
    <property type="term" value="P:proteolysis"/>
    <property type="evidence" value="ECO:0007669"/>
    <property type="project" value="InterPro"/>
</dbReference>
<dbReference type="EMBL" id="QPID01000006">
    <property type="protein sequence ID" value="RCU49436.1"/>
    <property type="molecule type" value="Genomic_DNA"/>
</dbReference>
<comment type="caution">
    <text evidence="2">The sequence shown here is derived from an EMBL/GenBank/DDBJ whole genome shotgun (WGS) entry which is preliminary data.</text>
</comment>
<evidence type="ECO:0000313" key="2">
    <source>
        <dbReference type="EMBL" id="RCU49436.1"/>
    </source>
</evidence>
<name>A0A368NGY0_9GAMM</name>
<feature type="chain" id="PRO_5016611826" evidence="1">
    <location>
        <begin position="35"/>
        <end position="604"/>
    </location>
</feature>